<feature type="non-terminal residue" evidence="2">
    <location>
        <position position="58"/>
    </location>
</feature>
<reference evidence="2" key="1">
    <citation type="submission" date="2020-02" db="EMBL/GenBank/DDBJ databases">
        <authorList>
            <person name="Meier V. D."/>
        </authorList>
    </citation>
    <scope>NUCLEOTIDE SEQUENCE</scope>
    <source>
        <strain evidence="2">AVDCRST_MAG19</strain>
    </source>
</reference>
<feature type="compositionally biased region" description="Basic residues" evidence="1">
    <location>
        <begin position="21"/>
        <end position="32"/>
    </location>
</feature>
<feature type="non-terminal residue" evidence="2">
    <location>
        <position position="1"/>
    </location>
</feature>
<dbReference type="AlphaFoldDB" id="A0A6J4VPP5"/>
<organism evidence="2">
    <name type="scientific">uncultured Thermomicrobiales bacterium</name>
    <dbReference type="NCBI Taxonomy" id="1645740"/>
    <lineage>
        <taxon>Bacteria</taxon>
        <taxon>Pseudomonadati</taxon>
        <taxon>Thermomicrobiota</taxon>
        <taxon>Thermomicrobia</taxon>
        <taxon>Thermomicrobiales</taxon>
        <taxon>environmental samples</taxon>
    </lineage>
</organism>
<evidence type="ECO:0000313" key="2">
    <source>
        <dbReference type="EMBL" id="CAA9585056.1"/>
    </source>
</evidence>
<protein>
    <submittedName>
        <fullName evidence="2">Uncharacterized protein</fullName>
    </submittedName>
</protein>
<proteinExistence type="predicted"/>
<dbReference type="EMBL" id="CADCWL010000248">
    <property type="protein sequence ID" value="CAA9585056.1"/>
    <property type="molecule type" value="Genomic_DNA"/>
</dbReference>
<evidence type="ECO:0000256" key="1">
    <source>
        <dbReference type="SAM" id="MobiDB-lite"/>
    </source>
</evidence>
<gene>
    <name evidence="2" type="ORF">AVDCRST_MAG19-4487</name>
</gene>
<name>A0A6J4VPP5_9BACT</name>
<feature type="region of interest" description="Disordered" evidence="1">
    <location>
        <begin position="1"/>
        <end position="58"/>
    </location>
</feature>
<sequence>VNERPVLSQSVEERPVAGARRPGRWCPRRSGRAARMGTGRCGPRHRRRRHHRQQRDGM</sequence>
<feature type="compositionally biased region" description="Basic residues" evidence="1">
    <location>
        <begin position="42"/>
        <end position="58"/>
    </location>
</feature>
<accession>A0A6J4VPP5</accession>